<organism evidence="1 2">
    <name type="scientific">Engelhardtia mirabilis</name>
    <dbReference type="NCBI Taxonomy" id="2528011"/>
    <lineage>
        <taxon>Bacteria</taxon>
        <taxon>Pseudomonadati</taxon>
        <taxon>Planctomycetota</taxon>
        <taxon>Planctomycetia</taxon>
        <taxon>Planctomycetia incertae sedis</taxon>
        <taxon>Engelhardtia</taxon>
    </lineage>
</organism>
<dbReference type="EMBL" id="CP036287">
    <property type="protein sequence ID" value="QDU68745.1"/>
    <property type="molecule type" value="Genomic_DNA"/>
</dbReference>
<name>A0A518BP41_9BACT</name>
<evidence type="ECO:0000313" key="2">
    <source>
        <dbReference type="Proteomes" id="UP000316921"/>
    </source>
</evidence>
<keyword evidence="2" id="KW-1185">Reference proteome</keyword>
<dbReference type="Proteomes" id="UP000316921">
    <property type="component" value="Chromosome"/>
</dbReference>
<protein>
    <submittedName>
        <fullName evidence="1">Uncharacterized protein</fullName>
    </submittedName>
</protein>
<evidence type="ECO:0000313" key="1">
    <source>
        <dbReference type="EMBL" id="QDU68745.1"/>
    </source>
</evidence>
<sequence length="46" mass="4999">MCQRPTPAADLSIEGANSKIARPLYAIRLDLAPDPVGSQPRPEPER</sequence>
<dbReference type="KEGG" id="pbap:Pla133_38480"/>
<gene>
    <name evidence="1" type="ORF">Pla133_38480</name>
</gene>
<reference evidence="1 2" key="1">
    <citation type="submission" date="2019-02" db="EMBL/GenBank/DDBJ databases">
        <title>Deep-cultivation of Planctomycetes and their phenomic and genomic characterization uncovers novel biology.</title>
        <authorList>
            <person name="Wiegand S."/>
            <person name="Jogler M."/>
            <person name="Boedeker C."/>
            <person name="Pinto D."/>
            <person name="Vollmers J."/>
            <person name="Rivas-Marin E."/>
            <person name="Kohn T."/>
            <person name="Peeters S.H."/>
            <person name="Heuer A."/>
            <person name="Rast P."/>
            <person name="Oberbeckmann S."/>
            <person name="Bunk B."/>
            <person name="Jeske O."/>
            <person name="Meyerdierks A."/>
            <person name="Storesund J.E."/>
            <person name="Kallscheuer N."/>
            <person name="Luecker S."/>
            <person name="Lage O.M."/>
            <person name="Pohl T."/>
            <person name="Merkel B.J."/>
            <person name="Hornburger P."/>
            <person name="Mueller R.-W."/>
            <person name="Bruemmer F."/>
            <person name="Labrenz M."/>
            <person name="Spormann A.M."/>
            <person name="Op den Camp H."/>
            <person name="Overmann J."/>
            <person name="Amann R."/>
            <person name="Jetten M.S.M."/>
            <person name="Mascher T."/>
            <person name="Medema M.H."/>
            <person name="Devos D.P."/>
            <person name="Kaster A.-K."/>
            <person name="Ovreas L."/>
            <person name="Rohde M."/>
            <person name="Galperin M.Y."/>
            <person name="Jogler C."/>
        </authorList>
    </citation>
    <scope>NUCLEOTIDE SEQUENCE [LARGE SCALE GENOMIC DNA]</scope>
    <source>
        <strain evidence="1 2">Pla133</strain>
    </source>
</reference>
<accession>A0A518BP41</accession>
<dbReference type="AlphaFoldDB" id="A0A518BP41"/>
<proteinExistence type="predicted"/>